<evidence type="ECO:0000313" key="5">
    <source>
        <dbReference type="Proteomes" id="UP000095751"/>
    </source>
</evidence>
<dbReference type="SUPFAM" id="SSF54928">
    <property type="entry name" value="RNA-binding domain, RBD"/>
    <property type="match status" value="1"/>
</dbReference>
<dbReference type="Gene3D" id="3.30.70.330">
    <property type="match status" value="1"/>
</dbReference>
<feature type="domain" description="RRM" evidence="3">
    <location>
        <begin position="1"/>
        <end position="79"/>
    </location>
</feature>
<feature type="non-terminal residue" evidence="4">
    <location>
        <position position="87"/>
    </location>
</feature>
<dbReference type="AlphaFoldDB" id="A0A1E7F5L4"/>
<dbReference type="InterPro" id="IPR052462">
    <property type="entry name" value="SLIRP/GR-RBP-like"/>
</dbReference>
<dbReference type="KEGG" id="fcy:FRACYDRAFT_155286"/>
<evidence type="ECO:0000256" key="1">
    <source>
        <dbReference type="ARBA" id="ARBA00022884"/>
    </source>
</evidence>
<evidence type="ECO:0000256" key="2">
    <source>
        <dbReference type="PROSITE-ProRule" id="PRU00176"/>
    </source>
</evidence>
<keyword evidence="1 2" id="KW-0694">RNA-binding</keyword>
<sequence length="87" mass="9605">LHIGNLSYTTTPSDLFDFFSRDYGRDNILECHIPAERATGKSRGFGFVTLPESCARQILTSGRKCEINGRILKVAESNSAGSNKPNR</sequence>
<dbReference type="EMBL" id="KV784361">
    <property type="protein sequence ID" value="OEU13295.1"/>
    <property type="molecule type" value="Genomic_DNA"/>
</dbReference>
<dbReference type="PANTHER" id="PTHR48027">
    <property type="entry name" value="HETEROGENEOUS NUCLEAR RIBONUCLEOPROTEIN 87F-RELATED"/>
    <property type="match status" value="1"/>
</dbReference>
<gene>
    <name evidence="4" type="ORF">FRACYDRAFT_155286</name>
</gene>
<dbReference type="GO" id="GO:0003723">
    <property type="term" value="F:RNA binding"/>
    <property type="evidence" value="ECO:0007669"/>
    <property type="project" value="UniProtKB-UniRule"/>
</dbReference>
<accession>A0A1E7F5L4</accession>
<evidence type="ECO:0000259" key="3">
    <source>
        <dbReference type="PROSITE" id="PS50102"/>
    </source>
</evidence>
<dbReference type="InterPro" id="IPR035979">
    <property type="entry name" value="RBD_domain_sf"/>
</dbReference>
<reference evidence="4 5" key="1">
    <citation type="submission" date="2016-09" db="EMBL/GenBank/DDBJ databases">
        <title>Extensive genetic diversity and differential bi-allelic expression allows diatom success in the polar Southern Ocean.</title>
        <authorList>
            <consortium name="DOE Joint Genome Institute"/>
            <person name="Mock T."/>
            <person name="Otillar R.P."/>
            <person name="Strauss J."/>
            <person name="Dupont C."/>
            <person name="Frickenhaus S."/>
            <person name="Maumus F."/>
            <person name="Mcmullan M."/>
            <person name="Sanges R."/>
            <person name="Schmutz J."/>
            <person name="Toseland A."/>
            <person name="Valas R."/>
            <person name="Veluchamy A."/>
            <person name="Ward B.J."/>
            <person name="Allen A."/>
            <person name="Barry K."/>
            <person name="Falciatore A."/>
            <person name="Ferrante M."/>
            <person name="Fortunato A.E."/>
            <person name="Gloeckner G."/>
            <person name="Gruber A."/>
            <person name="Hipkin R."/>
            <person name="Janech M."/>
            <person name="Kroth P."/>
            <person name="Leese F."/>
            <person name="Lindquist E."/>
            <person name="Lyon B.R."/>
            <person name="Martin J."/>
            <person name="Mayer C."/>
            <person name="Parker M."/>
            <person name="Quesneville H."/>
            <person name="Raymond J."/>
            <person name="Uhlig C."/>
            <person name="Valentin K.U."/>
            <person name="Worden A.Z."/>
            <person name="Armbrust E.V."/>
            <person name="Bowler C."/>
            <person name="Green B."/>
            <person name="Moulton V."/>
            <person name="Van Oosterhout C."/>
            <person name="Grigoriev I."/>
        </authorList>
    </citation>
    <scope>NUCLEOTIDE SEQUENCE [LARGE SCALE GENOMIC DNA]</scope>
    <source>
        <strain evidence="4 5">CCMP1102</strain>
    </source>
</reference>
<evidence type="ECO:0000313" key="4">
    <source>
        <dbReference type="EMBL" id="OEU13295.1"/>
    </source>
</evidence>
<dbReference type="InterPro" id="IPR000504">
    <property type="entry name" value="RRM_dom"/>
</dbReference>
<dbReference type="OrthoDB" id="1875751at2759"/>
<dbReference type="Proteomes" id="UP000095751">
    <property type="component" value="Unassembled WGS sequence"/>
</dbReference>
<dbReference type="CDD" id="cd00590">
    <property type="entry name" value="RRM_SF"/>
    <property type="match status" value="1"/>
</dbReference>
<dbReference type="InterPro" id="IPR012677">
    <property type="entry name" value="Nucleotide-bd_a/b_plait_sf"/>
</dbReference>
<dbReference type="Pfam" id="PF00076">
    <property type="entry name" value="RRM_1"/>
    <property type="match status" value="1"/>
</dbReference>
<dbReference type="InParanoid" id="A0A1E7F5L4"/>
<organism evidence="4 5">
    <name type="scientific">Fragilariopsis cylindrus CCMP1102</name>
    <dbReference type="NCBI Taxonomy" id="635003"/>
    <lineage>
        <taxon>Eukaryota</taxon>
        <taxon>Sar</taxon>
        <taxon>Stramenopiles</taxon>
        <taxon>Ochrophyta</taxon>
        <taxon>Bacillariophyta</taxon>
        <taxon>Bacillariophyceae</taxon>
        <taxon>Bacillariophycidae</taxon>
        <taxon>Bacillariales</taxon>
        <taxon>Bacillariaceae</taxon>
        <taxon>Fragilariopsis</taxon>
    </lineage>
</organism>
<feature type="non-terminal residue" evidence="4">
    <location>
        <position position="1"/>
    </location>
</feature>
<dbReference type="SMART" id="SM00360">
    <property type="entry name" value="RRM"/>
    <property type="match status" value="1"/>
</dbReference>
<dbReference type="PROSITE" id="PS50102">
    <property type="entry name" value="RRM"/>
    <property type="match status" value="1"/>
</dbReference>
<proteinExistence type="predicted"/>
<protein>
    <recommendedName>
        <fullName evidence="3">RRM domain-containing protein</fullName>
    </recommendedName>
</protein>
<keyword evidence="5" id="KW-1185">Reference proteome</keyword>
<name>A0A1E7F5L4_9STRA</name>